<reference evidence="8" key="1">
    <citation type="journal article" date="2013" name="Diversity">
        <title>Genome Sequence of Dickeya solani, a New soft Rot Pathogen of Potato, Suggests its Emergence May Be Related to a Novel Combination of Non-Ribosomal Peptide/Polyketide Synthetase Clusters.</title>
        <authorList>
            <person name="Garlant L."/>
            <person name="Koskinen P."/>
            <person name="Rouhiainen L."/>
            <person name="Laine P."/>
            <person name="Paulin L."/>
            <person name="Auvinen P."/>
            <person name="Holm L."/>
            <person name="Pirhonen M."/>
        </authorList>
    </citation>
    <scope>NUCLEOTIDE SEQUENCE [LARGE SCALE GENOMIC DNA]</scope>
    <source>
        <strain evidence="8">D s0432-1</strain>
    </source>
</reference>
<comment type="caution">
    <text evidence="7">The sequence shown here is derived from an EMBL/GenBank/DDBJ whole genome shotgun (WGS) entry which is preliminary data.</text>
</comment>
<evidence type="ECO:0000256" key="4">
    <source>
        <dbReference type="ARBA" id="ARBA00022840"/>
    </source>
</evidence>
<dbReference type="InterPro" id="IPR011009">
    <property type="entry name" value="Kinase-like_dom_sf"/>
</dbReference>
<gene>
    <name evidence="7" type="ORF">A544_0417</name>
</gene>
<evidence type="ECO:0000313" key="7">
    <source>
        <dbReference type="EMBL" id="ERO59445.1"/>
    </source>
</evidence>
<dbReference type="PROSITE" id="PS00107">
    <property type="entry name" value="PROTEIN_KINASE_ATP"/>
    <property type="match status" value="1"/>
</dbReference>
<keyword evidence="1" id="KW-0808">Transferase</keyword>
<dbReference type="InterPro" id="IPR017441">
    <property type="entry name" value="Protein_kinase_ATP_BS"/>
</dbReference>
<evidence type="ECO:0000256" key="5">
    <source>
        <dbReference type="PROSITE-ProRule" id="PRU10141"/>
    </source>
</evidence>
<dbReference type="SUPFAM" id="SSF56112">
    <property type="entry name" value="Protein kinase-like (PK-like)"/>
    <property type="match status" value="1"/>
</dbReference>
<protein>
    <submittedName>
        <fullName evidence="7">Protein kinase domain protein</fullName>
    </submittedName>
</protein>
<dbReference type="PANTHER" id="PTHR43289:SF6">
    <property type="entry name" value="SERINE_THREONINE-PROTEIN KINASE NEKL-3"/>
    <property type="match status" value="1"/>
</dbReference>
<evidence type="ECO:0000256" key="1">
    <source>
        <dbReference type="ARBA" id="ARBA00022679"/>
    </source>
</evidence>
<feature type="domain" description="Protein kinase" evidence="6">
    <location>
        <begin position="7"/>
        <end position="243"/>
    </location>
</feature>
<evidence type="ECO:0000259" key="6">
    <source>
        <dbReference type="PROSITE" id="PS50011"/>
    </source>
</evidence>
<feature type="binding site" evidence="5">
    <location>
        <position position="42"/>
    </location>
    <ligand>
        <name>ATP</name>
        <dbReference type="ChEBI" id="CHEBI:30616"/>
    </ligand>
</feature>
<dbReference type="Gene3D" id="1.10.510.10">
    <property type="entry name" value="Transferase(Phosphotransferase) domain 1"/>
    <property type="match status" value="1"/>
</dbReference>
<keyword evidence="3 7" id="KW-0418">Kinase</keyword>
<organism evidence="7 8">
    <name type="scientific">Dickeya solani D s0432-1</name>
    <dbReference type="NCBI Taxonomy" id="1231725"/>
    <lineage>
        <taxon>Bacteria</taxon>
        <taxon>Pseudomonadati</taxon>
        <taxon>Pseudomonadota</taxon>
        <taxon>Gammaproteobacteria</taxon>
        <taxon>Enterobacterales</taxon>
        <taxon>Pectobacteriaceae</taxon>
        <taxon>Dickeya</taxon>
    </lineage>
</organism>
<dbReference type="Proteomes" id="UP000017142">
    <property type="component" value="Unassembled WGS sequence"/>
</dbReference>
<evidence type="ECO:0000256" key="2">
    <source>
        <dbReference type="ARBA" id="ARBA00022741"/>
    </source>
</evidence>
<dbReference type="SMART" id="SM00220">
    <property type="entry name" value="S_TKc"/>
    <property type="match status" value="1"/>
</dbReference>
<evidence type="ECO:0000256" key="3">
    <source>
        <dbReference type="ARBA" id="ARBA00022777"/>
    </source>
</evidence>
<dbReference type="Pfam" id="PF00069">
    <property type="entry name" value="Pkinase"/>
    <property type="match status" value="1"/>
</dbReference>
<proteinExistence type="predicted"/>
<dbReference type="PANTHER" id="PTHR43289">
    <property type="entry name" value="MITOGEN-ACTIVATED PROTEIN KINASE KINASE KINASE 20-RELATED"/>
    <property type="match status" value="1"/>
</dbReference>
<sequence>MLNYTVIPEQPPIGSGTYGLVEKVHLKNGHGGLCNEYGYARKTLINTNNDPDLVQRFIREIRAQDDCLHKHVAQIFICDLQSNPPWFIMELAESSLEEEISNSALSTQKKIEIIKMILKGLAFIHSKGFLHRDIKPQNILRFPGGIYKLTDFGLAKNINPTRTQFATKVGVFLGTPKYFDYEIFVNGYSNQSDIYSIGVLLEDLYFEGLDDIIARCKHRRLNKRYINVNQVLNAIEELEVKIK</sequence>
<dbReference type="PROSITE" id="PS50011">
    <property type="entry name" value="PROTEIN_KINASE_DOM"/>
    <property type="match status" value="1"/>
</dbReference>
<dbReference type="EMBL" id="AMWE01000001">
    <property type="protein sequence ID" value="ERO59445.1"/>
    <property type="molecule type" value="Genomic_DNA"/>
</dbReference>
<dbReference type="GO" id="GO:0005524">
    <property type="term" value="F:ATP binding"/>
    <property type="evidence" value="ECO:0007669"/>
    <property type="project" value="UniProtKB-UniRule"/>
</dbReference>
<keyword evidence="4 5" id="KW-0067">ATP-binding</keyword>
<evidence type="ECO:0000313" key="8">
    <source>
        <dbReference type="Proteomes" id="UP000017142"/>
    </source>
</evidence>
<keyword evidence="2 5" id="KW-0547">Nucleotide-binding</keyword>
<dbReference type="GO" id="GO:0004674">
    <property type="term" value="F:protein serine/threonine kinase activity"/>
    <property type="evidence" value="ECO:0007669"/>
    <property type="project" value="TreeGrafter"/>
</dbReference>
<accession>A0AAV3KFW4</accession>
<dbReference type="InterPro" id="IPR000719">
    <property type="entry name" value="Prot_kinase_dom"/>
</dbReference>
<name>A0AAV3KFW4_9GAMM</name>
<dbReference type="GeneID" id="43519144"/>
<dbReference type="RefSeq" id="WP_022631928.1">
    <property type="nucleotide sequence ID" value="NZ_AMWE01000001.1"/>
</dbReference>
<dbReference type="AlphaFoldDB" id="A0AAV3KFW4"/>